<dbReference type="Gene3D" id="3.10.180.10">
    <property type="entry name" value="2,3-Dihydroxybiphenyl 1,2-Dioxygenase, domain 1"/>
    <property type="match status" value="1"/>
</dbReference>
<dbReference type="InterPro" id="IPR037523">
    <property type="entry name" value="VOC_core"/>
</dbReference>
<dbReference type="PROSITE" id="PS51819">
    <property type="entry name" value="VOC"/>
    <property type="match status" value="1"/>
</dbReference>
<dbReference type="Pfam" id="PF00903">
    <property type="entry name" value="Glyoxalase"/>
    <property type="match status" value="1"/>
</dbReference>
<dbReference type="InterPro" id="IPR029068">
    <property type="entry name" value="Glyas_Bleomycin-R_OHBP_Dase"/>
</dbReference>
<gene>
    <name evidence="2" type="ORF">MBORA_05530</name>
</gene>
<accession>A0A166BPF3</accession>
<dbReference type="PATRIC" id="fig|66851.6.peg.617"/>
<organism evidence="2 3">
    <name type="scientific">Methanobrevibacter oralis</name>
    <dbReference type="NCBI Taxonomy" id="66851"/>
    <lineage>
        <taxon>Archaea</taxon>
        <taxon>Methanobacteriati</taxon>
        <taxon>Methanobacteriota</taxon>
        <taxon>Methanomada group</taxon>
        <taxon>Methanobacteria</taxon>
        <taxon>Methanobacteriales</taxon>
        <taxon>Methanobacteriaceae</taxon>
        <taxon>Methanobrevibacter</taxon>
    </lineage>
</organism>
<evidence type="ECO:0000313" key="3">
    <source>
        <dbReference type="Proteomes" id="UP000077428"/>
    </source>
</evidence>
<reference evidence="3" key="1">
    <citation type="journal article" date="2016" name="Genome Announc.">
        <title>Draft Genome Sequences of Methanobrevibacter curvatus DSM11111, Methanobrevibacter cuticularis DSM11139, Methanobrevibacter filiformis DSM11501, and Methanobrevibacter oralis DSM7256.</title>
        <authorList>
            <person name="Poehlein A."/>
            <person name="Seedorf H."/>
        </authorList>
    </citation>
    <scope>NUCLEOTIDE SEQUENCE [LARGE SCALE GENOMIC DNA]</scope>
    <source>
        <strain evidence="3">DSM 7256 / JCM 30027 / ZR</strain>
    </source>
</reference>
<comment type="caution">
    <text evidence="2">The sequence shown here is derived from an EMBL/GenBank/DDBJ whole genome shotgun (WGS) entry which is preliminary data.</text>
</comment>
<evidence type="ECO:0000259" key="1">
    <source>
        <dbReference type="PROSITE" id="PS51819"/>
    </source>
</evidence>
<feature type="domain" description="VOC" evidence="1">
    <location>
        <begin position="1"/>
        <end position="113"/>
    </location>
</feature>
<protein>
    <submittedName>
        <fullName evidence="2">Glyoxalase-like domain protein</fullName>
    </submittedName>
</protein>
<dbReference type="SUPFAM" id="SSF54593">
    <property type="entry name" value="Glyoxalase/Bleomycin resistance protein/Dihydroxybiphenyl dioxygenase"/>
    <property type="match status" value="1"/>
</dbReference>
<proteinExistence type="predicted"/>
<dbReference type="Proteomes" id="UP000077428">
    <property type="component" value="Unassembled WGS sequence"/>
</dbReference>
<sequence>MDYDNFFLPVDNIEKAMDYYEEIIGLKLKFNFKDKGMVAYNVGNNEPAIILKDENIFNDVKPTIWFVVDDVAKKYRELKEKKVNFLSAPYEIGTGNAVEFEDPFGNRFGFTDYNK</sequence>
<dbReference type="InterPro" id="IPR004360">
    <property type="entry name" value="Glyas_Fos-R_dOase_dom"/>
</dbReference>
<dbReference type="AlphaFoldDB" id="A0A166BPF3"/>
<dbReference type="RefSeq" id="WP_063720203.1">
    <property type="nucleotide sequence ID" value="NZ_CAJVUI010000001.1"/>
</dbReference>
<dbReference type="STRING" id="66851.MBORA_05530"/>
<keyword evidence="3" id="KW-1185">Reference proteome</keyword>
<dbReference type="EMBL" id="LWMU01000048">
    <property type="protein sequence ID" value="KZX13642.1"/>
    <property type="molecule type" value="Genomic_DNA"/>
</dbReference>
<evidence type="ECO:0000313" key="2">
    <source>
        <dbReference type="EMBL" id="KZX13642.1"/>
    </source>
</evidence>
<name>A0A166BPF3_METOA</name>